<keyword evidence="4" id="KW-1185">Reference proteome</keyword>
<evidence type="ECO:0000256" key="2">
    <source>
        <dbReference type="ARBA" id="ARBA00022845"/>
    </source>
</evidence>
<reference evidence="3 4" key="1">
    <citation type="submission" date="2022-10" db="EMBL/GenBank/DDBJ databases">
        <title>The complete genomes of actinobacterial strains from the NBC collection.</title>
        <authorList>
            <person name="Joergensen T.S."/>
            <person name="Alvarez Arevalo M."/>
            <person name="Sterndorff E.B."/>
            <person name="Faurdal D."/>
            <person name="Vuksanovic O."/>
            <person name="Mourched A.-S."/>
            <person name="Charusanti P."/>
            <person name="Shaw S."/>
            <person name="Blin K."/>
            <person name="Weber T."/>
        </authorList>
    </citation>
    <scope>NUCLEOTIDE SEQUENCE [LARGE SCALE GENOMIC DNA]</scope>
    <source>
        <strain evidence="3 4">NBC_00185</strain>
    </source>
</reference>
<evidence type="ECO:0000256" key="1">
    <source>
        <dbReference type="ARBA" id="ARBA00022490"/>
    </source>
</evidence>
<dbReference type="RefSeq" id="WP_406188386.1">
    <property type="nucleotide sequence ID" value="NZ_CP108135.1"/>
</dbReference>
<dbReference type="InterPro" id="IPR023200">
    <property type="entry name" value="RMF_sf"/>
</dbReference>
<organism evidence="3 4">
    <name type="scientific">[Kitasatospora] papulosa</name>
    <dbReference type="NCBI Taxonomy" id="1464011"/>
    <lineage>
        <taxon>Bacteria</taxon>
        <taxon>Bacillati</taxon>
        <taxon>Actinomycetota</taxon>
        <taxon>Actinomycetes</taxon>
        <taxon>Kitasatosporales</taxon>
        <taxon>Streptomycetaceae</taxon>
        <taxon>Streptomyces</taxon>
    </lineage>
</organism>
<dbReference type="EMBL" id="CP108135">
    <property type="protein sequence ID" value="WTP67137.1"/>
    <property type="molecule type" value="Genomic_DNA"/>
</dbReference>
<evidence type="ECO:0000313" key="4">
    <source>
        <dbReference type="Proteomes" id="UP001622496"/>
    </source>
</evidence>
<protein>
    <recommendedName>
        <fullName evidence="5">Ribosome modulation factor</fullName>
    </recommendedName>
</protein>
<dbReference type="InterPro" id="IPR007040">
    <property type="entry name" value="Ribosome_modulation_factor"/>
</dbReference>
<proteinExistence type="predicted"/>
<gene>
    <name evidence="3" type="ORF">OG560_17630</name>
</gene>
<evidence type="ECO:0008006" key="5">
    <source>
        <dbReference type="Google" id="ProtNLM"/>
    </source>
</evidence>
<accession>A0ABZ1K475</accession>
<dbReference type="Gene3D" id="1.10.10.620">
    <property type="entry name" value="ribosome modulation factor like domain"/>
    <property type="match status" value="1"/>
</dbReference>
<dbReference type="NCBIfam" id="NF041886">
    <property type="entry name" value="Rmf_CrpP_fam"/>
    <property type="match status" value="1"/>
</dbReference>
<dbReference type="NCBIfam" id="NF041887">
    <property type="entry name" value="Rmf_like_phage"/>
    <property type="match status" value="1"/>
</dbReference>
<keyword evidence="2" id="KW-0810">Translation regulation</keyword>
<keyword evidence="1" id="KW-0963">Cytoplasm</keyword>
<dbReference type="Pfam" id="PF04957">
    <property type="entry name" value="RMF"/>
    <property type="match status" value="1"/>
</dbReference>
<sequence length="56" mass="6093">MGTREEITRAVTAGREAGERGDPVTVCPHGRTSILRTAWIKGYAPAARAREGERAR</sequence>
<evidence type="ECO:0000313" key="3">
    <source>
        <dbReference type="EMBL" id="WTP67137.1"/>
    </source>
</evidence>
<dbReference type="Proteomes" id="UP001622496">
    <property type="component" value="Chromosome"/>
</dbReference>
<name>A0ABZ1K475_9ACTN</name>